<dbReference type="AlphaFoldDB" id="A0A843VJD5"/>
<protein>
    <recommendedName>
        <fullName evidence="2">J domain-containing protein</fullName>
    </recommendedName>
</protein>
<evidence type="ECO:0000256" key="1">
    <source>
        <dbReference type="SAM" id="MobiDB-lite"/>
    </source>
</evidence>
<dbReference type="PROSITE" id="PS00636">
    <property type="entry name" value="DNAJ_1"/>
    <property type="match status" value="1"/>
</dbReference>
<dbReference type="PANTHER" id="PTHR44240">
    <property type="entry name" value="DNAJ DOMAIN (PROKARYOTIC HEAT SHOCK PROTEIN)-RELATED"/>
    <property type="match status" value="1"/>
</dbReference>
<dbReference type="InterPro" id="IPR052276">
    <property type="entry name" value="Diphthamide-biosynth_chaperone"/>
</dbReference>
<dbReference type="InterPro" id="IPR036869">
    <property type="entry name" value="J_dom_sf"/>
</dbReference>
<dbReference type="PROSITE" id="PS50076">
    <property type="entry name" value="DNAJ_2"/>
    <property type="match status" value="1"/>
</dbReference>
<organism evidence="3 4">
    <name type="scientific">Colocasia esculenta</name>
    <name type="common">Wild taro</name>
    <name type="synonym">Arum esculentum</name>
    <dbReference type="NCBI Taxonomy" id="4460"/>
    <lineage>
        <taxon>Eukaryota</taxon>
        <taxon>Viridiplantae</taxon>
        <taxon>Streptophyta</taxon>
        <taxon>Embryophyta</taxon>
        <taxon>Tracheophyta</taxon>
        <taxon>Spermatophyta</taxon>
        <taxon>Magnoliopsida</taxon>
        <taxon>Liliopsida</taxon>
        <taxon>Araceae</taxon>
        <taxon>Aroideae</taxon>
        <taxon>Colocasieae</taxon>
        <taxon>Colocasia</taxon>
    </lineage>
</organism>
<dbReference type="CDD" id="cd06257">
    <property type="entry name" value="DnaJ"/>
    <property type="match status" value="1"/>
</dbReference>
<dbReference type="Proteomes" id="UP000652761">
    <property type="component" value="Unassembled WGS sequence"/>
</dbReference>
<reference evidence="3" key="1">
    <citation type="submission" date="2017-07" db="EMBL/GenBank/DDBJ databases">
        <title>Taro Niue Genome Assembly and Annotation.</title>
        <authorList>
            <person name="Atibalentja N."/>
            <person name="Keating K."/>
            <person name="Fields C.J."/>
        </authorList>
    </citation>
    <scope>NUCLEOTIDE SEQUENCE</scope>
    <source>
        <strain evidence="3">Niue_2</strain>
        <tissue evidence="3">Leaf</tissue>
    </source>
</reference>
<dbReference type="Gene3D" id="1.10.287.110">
    <property type="entry name" value="DnaJ domain"/>
    <property type="match status" value="1"/>
</dbReference>
<comment type="caution">
    <text evidence="3">The sequence shown here is derived from an EMBL/GenBank/DDBJ whole genome shotgun (WGS) entry which is preliminary data.</text>
</comment>
<sequence>MAAPPLSSSSSAASDLMRDRAFRRSFSLPSARFSATCAASPAGGHCHYYAYPRSSDGAAAVGTLYDVLGLAAGATAREIKQAYRRLARACHPDAAGGGREGASADEFMRVHAAYATLSDPNKRAEYDRRMVTSAAARRPPPFHYRPSSSSASYYSPPAAPSSSSPSPRFPGRTWETDQCW</sequence>
<feature type="compositionally biased region" description="Low complexity" evidence="1">
    <location>
        <begin position="146"/>
        <end position="166"/>
    </location>
</feature>
<evidence type="ECO:0000313" key="4">
    <source>
        <dbReference type="Proteomes" id="UP000652761"/>
    </source>
</evidence>
<dbReference type="PANTHER" id="PTHR44240:SF10">
    <property type="entry name" value="J DOMAIN-CONTAINING PROTEIN"/>
    <property type="match status" value="1"/>
</dbReference>
<dbReference type="Pfam" id="PF00226">
    <property type="entry name" value="DnaJ"/>
    <property type="match status" value="1"/>
</dbReference>
<dbReference type="OrthoDB" id="445556at2759"/>
<name>A0A843VJD5_COLES</name>
<dbReference type="SUPFAM" id="SSF46565">
    <property type="entry name" value="Chaperone J-domain"/>
    <property type="match status" value="1"/>
</dbReference>
<proteinExistence type="predicted"/>
<dbReference type="InterPro" id="IPR018253">
    <property type="entry name" value="DnaJ_domain_CS"/>
</dbReference>
<feature type="domain" description="J" evidence="2">
    <location>
        <begin position="63"/>
        <end position="130"/>
    </location>
</feature>
<feature type="region of interest" description="Disordered" evidence="1">
    <location>
        <begin position="128"/>
        <end position="180"/>
    </location>
</feature>
<accession>A0A843VJD5</accession>
<keyword evidence="4" id="KW-1185">Reference proteome</keyword>
<dbReference type="GO" id="GO:0005783">
    <property type="term" value="C:endoplasmic reticulum"/>
    <property type="evidence" value="ECO:0007669"/>
    <property type="project" value="UniProtKB-ARBA"/>
</dbReference>
<dbReference type="SMART" id="SM00271">
    <property type="entry name" value="DnaJ"/>
    <property type="match status" value="1"/>
</dbReference>
<dbReference type="PRINTS" id="PR00625">
    <property type="entry name" value="JDOMAIN"/>
</dbReference>
<evidence type="ECO:0000313" key="3">
    <source>
        <dbReference type="EMBL" id="MQL96931.1"/>
    </source>
</evidence>
<dbReference type="EMBL" id="NMUH01001979">
    <property type="protein sequence ID" value="MQL96931.1"/>
    <property type="molecule type" value="Genomic_DNA"/>
</dbReference>
<evidence type="ECO:0000259" key="2">
    <source>
        <dbReference type="PROSITE" id="PS50076"/>
    </source>
</evidence>
<dbReference type="InterPro" id="IPR001623">
    <property type="entry name" value="DnaJ_domain"/>
</dbReference>
<gene>
    <name evidence="3" type="ORF">Taro_029621</name>
</gene>